<protein>
    <submittedName>
        <fullName evidence="3">Uncharacterized protein</fullName>
    </submittedName>
</protein>
<dbReference type="KEGG" id="sman:C12CBH8_10120"/>
<dbReference type="RefSeq" id="WP_215533703.1">
    <property type="nucleotide sequence ID" value="NZ_AP023321.1"/>
</dbReference>
<name>A0A7I8D5B2_9FIRM</name>
<keyword evidence="2" id="KW-0812">Transmembrane</keyword>
<feature type="transmembrane region" description="Helical" evidence="2">
    <location>
        <begin position="6"/>
        <end position="25"/>
    </location>
</feature>
<evidence type="ECO:0000313" key="3">
    <source>
        <dbReference type="EMBL" id="BCI60373.1"/>
    </source>
</evidence>
<dbReference type="Proteomes" id="UP000593890">
    <property type="component" value="Chromosome"/>
</dbReference>
<feature type="compositionally biased region" description="Polar residues" evidence="1">
    <location>
        <begin position="144"/>
        <end position="158"/>
    </location>
</feature>
<dbReference type="EMBL" id="AP023321">
    <property type="protein sequence ID" value="BCI60373.1"/>
    <property type="molecule type" value="Genomic_DNA"/>
</dbReference>
<proteinExistence type="predicted"/>
<evidence type="ECO:0000256" key="1">
    <source>
        <dbReference type="SAM" id="MobiDB-lite"/>
    </source>
</evidence>
<evidence type="ECO:0000256" key="2">
    <source>
        <dbReference type="SAM" id="Phobius"/>
    </source>
</evidence>
<feature type="compositionally biased region" description="Low complexity" evidence="1">
    <location>
        <begin position="110"/>
        <end position="121"/>
    </location>
</feature>
<accession>A0A7I8D5B2</accession>
<feature type="region of interest" description="Disordered" evidence="1">
    <location>
        <begin position="144"/>
        <end position="216"/>
    </location>
</feature>
<dbReference type="AlphaFoldDB" id="A0A7I8D5B2"/>
<evidence type="ECO:0000313" key="4">
    <source>
        <dbReference type="Proteomes" id="UP000593890"/>
    </source>
</evidence>
<gene>
    <name evidence="3" type="ORF">C12CBH8_10120</name>
</gene>
<feature type="region of interest" description="Disordered" evidence="1">
    <location>
        <begin position="101"/>
        <end position="121"/>
    </location>
</feature>
<feature type="transmembrane region" description="Helical" evidence="2">
    <location>
        <begin position="37"/>
        <end position="58"/>
    </location>
</feature>
<keyword evidence="2" id="KW-1133">Transmembrane helix</keyword>
<keyword evidence="2" id="KW-0472">Membrane</keyword>
<sequence length="216" mass="22757">MDQLVLIFSVAIIVEALVEYTKSVVYMFTRGCIKCGIIRICAAAIGILLALLTGVDLFSQFNIPISQPWIGSVFTGIIISRGSNYLNDIISRLTNPTSAVSSAKGEEASNSDNSISSSVQESPSSSLASAASVQSAATFVNPSFSASSTPTVQLSSQDSPRDLDVTDNESNQSIPLGPDDFPEAVEAVDNDHQTVFHTDSQADSNEDDSLGISGID</sequence>
<organism evidence="3 4">
    <name type="scientific">Solibaculum mannosilyticum</name>
    <dbReference type="NCBI Taxonomy" id="2780922"/>
    <lineage>
        <taxon>Bacteria</taxon>
        <taxon>Bacillati</taxon>
        <taxon>Bacillota</taxon>
        <taxon>Clostridia</taxon>
        <taxon>Eubacteriales</taxon>
        <taxon>Oscillospiraceae</taxon>
        <taxon>Solibaculum</taxon>
    </lineage>
</organism>
<reference evidence="4" key="1">
    <citation type="submission" date="2020-07" db="EMBL/GenBank/DDBJ databases">
        <title>Complete genome sequencing of Clostridia bacterium strain 12CBH8.</title>
        <authorList>
            <person name="Sakamoto M."/>
            <person name="Murakami T."/>
            <person name="Mori H."/>
        </authorList>
    </citation>
    <scope>NUCLEOTIDE SEQUENCE [LARGE SCALE GENOMIC DNA]</scope>
    <source>
        <strain evidence="4">12CBH8</strain>
    </source>
</reference>
<keyword evidence="4" id="KW-1185">Reference proteome</keyword>